<accession>A0A2H0N3L3</accession>
<comment type="caution">
    <text evidence="1">The sequence shown here is derived from an EMBL/GenBank/DDBJ whole genome shotgun (WGS) entry which is preliminary data.</text>
</comment>
<evidence type="ECO:0000313" key="1">
    <source>
        <dbReference type="EMBL" id="PIR03471.1"/>
    </source>
</evidence>
<gene>
    <name evidence="1" type="ORF">COV60_00110</name>
</gene>
<sequence>MIELNDTLQLTRAQGFPEELVYETHLAKPFDSIDFKGKLFSFFNKDNIRIFQAPPIRNFLVQNIDGKWIYWGLVHIIETHHDTLQQTTSGTFEIIHIYTPEEMEMAYRIIDRRDGFDFFNKDL</sequence>
<name>A0A2H0N3L3_9BACT</name>
<dbReference type="EMBL" id="PCWM01000003">
    <property type="protein sequence ID" value="PIR03471.1"/>
    <property type="molecule type" value="Genomic_DNA"/>
</dbReference>
<organism evidence="1 2">
    <name type="scientific">Candidatus Magasanikbacteria bacterium CG11_big_fil_rev_8_21_14_0_20_43_7</name>
    <dbReference type="NCBI Taxonomy" id="1974654"/>
    <lineage>
        <taxon>Bacteria</taxon>
        <taxon>Candidatus Magasanikiibacteriota</taxon>
    </lineage>
</organism>
<proteinExistence type="predicted"/>
<evidence type="ECO:0000313" key="2">
    <source>
        <dbReference type="Proteomes" id="UP000229782"/>
    </source>
</evidence>
<reference evidence="1 2" key="1">
    <citation type="submission" date="2017-09" db="EMBL/GenBank/DDBJ databases">
        <title>Depth-based differentiation of microbial function through sediment-hosted aquifers and enrichment of novel symbionts in the deep terrestrial subsurface.</title>
        <authorList>
            <person name="Probst A.J."/>
            <person name="Ladd B."/>
            <person name="Jarett J.K."/>
            <person name="Geller-Mcgrath D.E."/>
            <person name="Sieber C.M."/>
            <person name="Emerson J.B."/>
            <person name="Anantharaman K."/>
            <person name="Thomas B.C."/>
            <person name="Malmstrom R."/>
            <person name="Stieglmeier M."/>
            <person name="Klingl A."/>
            <person name="Woyke T."/>
            <person name="Ryan C.M."/>
            <person name="Banfield J.F."/>
        </authorList>
    </citation>
    <scope>NUCLEOTIDE SEQUENCE [LARGE SCALE GENOMIC DNA]</scope>
    <source>
        <strain evidence="1">CG11_big_fil_rev_8_21_14_0_20_43_7</strain>
    </source>
</reference>
<protein>
    <submittedName>
        <fullName evidence="1">Uncharacterized protein</fullName>
    </submittedName>
</protein>
<dbReference type="AlphaFoldDB" id="A0A2H0N3L3"/>
<dbReference type="Proteomes" id="UP000229782">
    <property type="component" value="Unassembled WGS sequence"/>
</dbReference>